<dbReference type="InterPro" id="IPR001789">
    <property type="entry name" value="Sig_transdc_resp-reg_receiver"/>
</dbReference>
<comment type="caution">
    <text evidence="4">The sequence shown here is derived from an EMBL/GenBank/DDBJ whole genome shotgun (WGS) entry which is preliminary data.</text>
</comment>
<proteinExistence type="predicted"/>
<dbReference type="SMART" id="SM00850">
    <property type="entry name" value="LytTR"/>
    <property type="match status" value="1"/>
</dbReference>
<dbReference type="GO" id="GO:0000156">
    <property type="term" value="F:phosphorelay response regulator activity"/>
    <property type="evidence" value="ECO:0007669"/>
    <property type="project" value="InterPro"/>
</dbReference>
<evidence type="ECO:0000259" key="3">
    <source>
        <dbReference type="PROSITE" id="PS50930"/>
    </source>
</evidence>
<dbReference type="Pfam" id="PF04397">
    <property type="entry name" value="LytTR"/>
    <property type="match status" value="1"/>
</dbReference>
<dbReference type="OrthoDB" id="1646880at2"/>
<dbReference type="InterPro" id="IPR011006">
    <property type="entry name" value="CheY-like_superfamily"/>
</dbReference>
<sequence>MEIRCIVIDDEPPALQVMSRYIEQIPYLKLLRTFDDAVSATNYLQSKPVDLLFLDIHMPDINGMDLARNLCSSPMLIFTTAYKQYAYDGFELAAVDYLLKPIPFARFEKAVVKAQASFLQQQFPPAIEHIFVYSSYQHIKIPLHEIIYIESLEDYLRIHLATQPPVLTLMTLKKMQEKLPQERFKRIHRSYIVAVDKIRSVVSRKVKLQNTTELPVSDSYGDFIRNWKQQ</sequence>
<dbReference type="PANTHER" id="PTHR37299">
    <property type="entry name" value="TRANSCRIPTIONAL REGULATOR-RELATED"/>
    <property type="match status" value="1"/>
</dbReference>
<dbReference type="SUPFAM" id="SSF52172">
    <property type="entry name" value="CheY-like"/>
    <property type="match status" value="1"/>
</dbReference>
<dbReference type="PROSITE" id="PS50930">
    <property type="entry name" value="HTH_LYTTR"/>
    <property type="match status" value="1"/>
</dbReference>
<evidence type="ECO:0000256" key="1">
    <source>
        <dbReference type="PROSITE-ProRule" id="PRU00169"/>
    </source>
</evidence>
<feature type="modified residue" description="4-aspartylphosphate" evidence="1">
    <location>
        <position position="55"/>
    </location>
</feature>
<feature type="domain" description="HTH LytTR-type" evidence="3">
    <location>
        <begin position="139"/>
        <end position="230"/>
    </location>
</feature>
<dbReference type="SMART" id="SM00448">
    <property type="entry name" value="REC"/>
    <property type="match status" value="1"/>
</dbReference>
<dbReference type="GO" id="GO:0003677">
    <property type="term" value="F:DNA binding"/>
    <property type="evidence" value="ECO:0007669"/>
    <property type="project" value="UniProtKB-KW"/>
</dbReference>
<dbReference type="AlphaFoldDB" id="A0A3E1Y6T4"/>
<dbReference type="EMBL" id="QPMM01000010">
    <property type="protein sequence ID" value="RFS20608.1"/>
    <property type="molecule type" value="Genomic_DNA"/>
</dbReference>
<keyword evidence="5" id="KW-1185">Reference proteome</keyword>
<dbReference type="Gene3D" id="3.40.50.2300">
    <property type="match status" value="1"/>
</dbReference>
<keyword evidence="4" id="KW-0238">DNA-binding</keyword>
<dbReference type="InterPro" id="IPR046947">
    <property type="entry name" value="LytR-like"/>
</dbReference>
<dbReference type="PANTHER" id="PTHR37299:SF1">
    <property type="entry name" value="STAGE 0 SPORULATION PROTEIN A HOMOLOG"/>
    <property type="match status" value="1"/>
</dbReference>
<dbReference type="RefSeq" id="WP_116977327.1">
    <property type="nucleotide sequence ID" value="NZ_QPMM01000010.1"/>
</dbReference>
<reference evidence="4 5" key="1">
    <citation type="submission" date="2018-07" db="EMBL/GenBank/DDBJ databases">
        <title>Chitinophaga K2CV101002-2 sp. nov., isolated from a monsoon evergreen broad-leaved forest soil.</title>
        <authorList>
            <person name="Lv Y."/>
        </authorList>
    </citation>
    <scope>NUCLEOTIDE SEQUENCE [LARGE SCALE GENOMIC DNA]</scope>
    <source>
        <strain evidence="4 5">GDMCC 1.1288</strain>
    </source>
</reference>
<gene>
    <name evidence="4" type="ORF">DVR12_18780</name>
</gene>
<evidence type="ECO:0000313" key="5">
    <source>
        <dbReference type="Proteomes" id="UP000260644"/>
    </source>
</evidence>
<keyword evidence="1" id="KW-0597">Phosphoprotein</keyword>
<organism evidence="4 5">
    <name type="scientific">Chitinophaga silvatica</name>
    <dbReference type="NCBI Taxonomy" id="2282649"/>
    <lineage>
        <taxon>Bacteria</taxon>
        <taxon>Pseudomonadati</taxon>
        <taxon>Bacteroidota</taxon>
        <taxon>Chitinophagia</taxon>
        <taxon>Chitinophagales</taxon>
        <taxon>Chitinophagaceae</taxon>
        <taxon>Chitinophaga</taxon>
    </lineage>
</organism>
<dbReference type="InterPro" id="IPR007492">
    <property type="entry name" value="LytTR_DNA-bd_dom"/>
</dbReference>
<protein>
    <submittedName>
        <fullName evidence="4">DNA-binding response regulator</fullName>
    </submittedName>
</protein>
<name>A0A3E1Y6T4_9BACT</name>
<dbReference type="Pfam" id="PF00072">
    <property type="entry name" value="Response_reg"/>
    <property type="match status" value="1"/>
</dbReference>
<accession>A0A3E1Y6T4</accession>
<dbReference type="PROSITE" id="PS50110">
    <property type="entry name" value="RESPONSE_REGULATORY"/>
    <property type="match status" value="1"/>
</dbReference>
<feature type="domain" description="Response regulatory" evidence="2">
    <location>
        <begin position="4"/>
        <end position="115"/>
    </location>
</feature>
<evidence type="ECO:0000259" key="2">
    <source>
        <dbReference type="PROSITE" id="PS50110"/>
    </source>
</evidence>
<dbReference type="Gene3D" id="2.40.50.1020">
    <property type="entry name" value="LytTr DNA-binding domain"/>
    <property type="match status" value="1"/>
</dbReference>
<evidence type="ECO:0000313" key="4">
    <source>
        <dbReference type="EMBL" id="RFS20608.1"/>
    </source>
</evidence>
<dbReference type="Proteomes" id="UP000260644">
    <property type="component" value="Unassembled WGS sequence"/>
</dbReference>